<gene>
    <name evidence="1" type="ORF">FMOSSE_LOCUS1950</name>
</gene>
<protein>
    <submittedName>
        <fullName evidence="1">16510_t:CDS:1</fullName>
    </submittedName>
</protein>
<keyword evidence="2" id="KW-1185">Reference proteome</keyword>
<proteinExistence type="predicted"/>
<comment type="caution">
    <text evidence="1">The sequence shown here is derived from an EMBL/GenBank/DDBJ whole genome shotgun (WGS) entry which is preliminary data.</text>
</comment>
<dbReference type="EMBL" id="CAJVPP010000236">
    <property type="protein sequence ID" value="CAG8459254.1"/>
    <property type="molecule type" value="Genomic_DNA"/>
</dbReference>
<evidence type="ECO:0000313" key="1">
    <source>
        <dbReference type="EMBL" id="CAG8459254.1"/>
    </source>
</evidence>
<sequence length="291" mass="33680">MELSSSKVNLLRILFCGRFINIVFKQNSYSEAKYNKPIFVNTNHVVRETDVQNALQTNVLFNLNVVLENDSIVFRSPSGSDMNGSGLSDFVAKKGDTTILIIEVKKILPIGRKSSIEFFQNDSKGKCVILQTFSYMVDNNLLYGIITMYDQNWFLQRKGDNRNQILISETLSFDNNNLTVLKAYAYLALRAKQNHYFLKPNLICIPNTTLQSRYLIHSITEDVEKRLDAIFKKLEVYCILKDIQGICIPKLVYYSYLLDRPYFIIGTTFVGKSLEKFKTITRMQEQRLIKR</sequence>
<reference evidence="1" key="1">
    <citation type="submission" date="2021-06" db="EMBL/GenBank/DDBJ databases">
        <authorList>
            <person name="Kallberg Y."/>
            <person name="Tangrot J."/>
            <person name="Rosling A."/>
        </authorList>
    </citation>
    <scope>NUCLEOTIDE SEQUENCE</scope>
    <source>
        <strain evidence="1">87-6 pot B 2015</strain>
    </source>
</reference>
<evidence type="ECO:0000313" key="2">
    <source>
        <dbReference type="Proteomes" id="UP000789375"/>
    </source>
</evidence>
<accession>A0A9N8VLN0</accession>
<name>A0A9N8VLN0_FUNMO</name>
<organism evidence="1 2">
    <name type="scientific">Funneliformis mosseae</name>
    <name type="common">Endomycorrhizal fungus</name>
    <name type="synonym">Glomus mosseae</name>
    <dbReference type="NCBI Taxonomy" id="27381"/>
    <lineage>
        <taxon>Eukaryota</taxon>
        <taxon>Fungi</taxon>
        <taxon>Fungi incertae sedis</taxon>
        <taxon>Mucoromycota</taxon>
        <taxon>Glomeromycotina</taxon>
        <taxon>Glomeromycetes</taxon>
        <taxon>Glomerales</taxon>
        <taxon>Glomeraceae</taxon>
        <taxon>Funneliformis</taxon>
    </lineage>
</organism>
<dbReference type="Proteomes" id="UP000789375">
    <property type="component" value="Unassembled WGS sequence"/>
</dbReference>
<dbReference type="AlphaFoldDB" id="A0A9N8VLN0"/>